<evidence type="ECO:0000313" key="1">
    <source>
        <dbReference type="EMBL" id="MCC9627618.1"/>
    </source>
</evidence>
<dbReference type="NCBIfam" id="TIGR01444">
    <property type="entry name" value="fkbM_fam"/>
    <property type="match status" value="1"/>
</dbReference>
<dbReference type="AlphaFoldDB" id="A0A9X1MIB9"/>
<accession>A0A9X1MIB9</accession>
<dbReference type="PANTHER" id="PTHR34203:SF15">
    <property type="entry name" value="SLL1173 PROTEIN"/>
    <property type="match status" value="1"/>
</dbReference>
<proteinExistence type="predicted"/>
<reference evidence="1" key="1">
    <citation type="submission" date="2021-11" db="EMBL/GenBank/DDBJ databases">
        <title>Genome sequence.</title>
        <authorList>
            <person name="Sun Q."/>
        </authorList>
    </citation>
    <scope>NUCLEOTIDE SEQUENCE</scope>
    <source>
        <strain evidence="1">JC732</strain>
    </source>
</reference>
<evidence type="ECO:0000313" key="2">
    <source>
        <dbReference type="Proteomes" id="UP001139103"/>
    </source>
</evidence>
<dbReference type="Proteomes" id="UP001139103">
    <property type="component" value="Unassembled WGS sequence"/>
</dbReference>
<dbReference type="PANTHER" id="PTHR34203">
    <property type="entry name" value="METHYLTRANSFERASE, FKBM FAMILY PROTEIN"/>
    <property type="match status" value="1"/>
</dbReference>
<dbReference type="InterPro" id="IPR006342">
    <property type="entry name" value="FkbM_mtfrase"/>
</dbReference>
<keyword evidence="1" id="KW-0808">Transferase</keyword>
<name>A0A9X1MIB9_9BACT</name>
<dbReference type="Gene3D" id="3.40.50.150">
    <property type="entry name" value="Vaccinia Virus protein VP39"/>
    <property type="match status" value="1"/>
</dbReference>
<organism evidence="1 2">
    <name type="scientific">Blastopirellula sediminis</name>
    <dbReference type="NCBI Taxonomy" id="2894196"/>
    <lineage>
        <taxon>Bacteria</taxon>
        <taxon>Pseudomonadati</taxon>
        <taxon>Planctomycetota</taxon>
        <taxon>Planctomycetia</taxon>
        <taxon>Pirellulales</taxon>
        <taxon>Pirellulaceae</taxon>
        <taxon>Blastopirellula</taxon>
    </lineage>
</organism>
<dbReference type="InterPro" id="IPR052514">
    <property type="entry name" value="SAM-dependent_MTase"/>
</dbReference>
<dbReference type="InterPro" id="IPR029063">
    <property type="entry name" value="SAM-dependent_MTases_sf"/>
</dbReference>
<dbReference type="SUPFAM" id="SSF53335">
    <property type="entry name" value="S-adenosyl-L-methionine-dependent methyltransferases"/>
    <property type="match status" value="1"/>
</dbReference>
<keyword evidence="2" id="KW-1185">Reference proteome</keyword>
<sequence>MIKALGKLYHGFRTDDSHSTKRGTTSSKYYVKDFRYCGKPVSGVFRYGTIDEGIYQGIFREYRLEEISKKLAGRPSTIVDIGGHIGGFSVIAATLLPQANIQVYEYMPENLRMIQSNLLLNNVQNQVQAYNYAVADRSDQVIPKNNFDNIDVHASKEHRTNTGGICIADKATTSQACENGIPTLAAKEIFGPLDQVDVFKIDCEGSEFKILFSLDETDYHKIQMITGEIHHQDDNYGDSKTNGHLWNGPGLLNYLRHFYKNVEVHAQSDTDWGYMQIFSASDPM</sequence>
<dbReference type="RefSeq" id="WP_230216149.1">
    <property type="nucleotide sequence ID" value="NZ_JAJKFT010000004.1"/>
</dbReference>
<dbReference type="GO" id="GO:0032259">
    <property type="term" value="P:methylation"/>
    <property type="evidence" value="ECO:0007669"/>
    <property type="project" value="UniProtKB-KW"/>
</dbReference>
<gene>
    <name evidence="1" type="ORF">LOC68_04375</name>
</gene>
<dbReference type="GO" id="GO:0008168">
    <property type="term" value="F:methyltransferase activity"/>
    <property type="evidence" value="ECO:0007669"/>
    <property type="project" value="UniProtKB-KW"/>
</dbReference>
<comment type="caution">
    <text evidence="1">The sequence shown here is derived from an EMBL/GenBank/DDBJ whole genome shotgun (WGS) entry which is preliminary data.</text>
</comment>
<dbReference type="Pfam" id="PF05575">
    <property type="entry name" value="V_cholerae_RfbT"/>
    <property type="match status" value="1"/>
</dbReference>
<keyword evidence="1" id="KW-0489">Methyltransferase</keyword>
<dbReference type="InterPro" id="IPR008890">
    <property type="entry name" value="V_cholerae_RfbT"/>
</dbReference>
<protein>
    <submittedName>
        <fullName evidence="1">FkbM family methyltransferase</fullName>
    </submittedName>
</protein>
<dbReference type="EMBL" id="JAJKFT010000004">
    <property type="protein sequence ID" value="MCC9627618.1"/>
    <property type="molecule type" value="Genomic_DNA"/>
</dbReference>